<dbReference type="SUPFAM" id="SSF63418">
    <property type="entry name" value="MurE/MurF N-terminal domain"/>
    <property type="match status" value="1"/>
</dbReference>
<dbReference type="EC" id="6.3.2.-" evidence="7"/>
<dbReference type="GO" id="GO:0008360">
    <property type="term" value="P:regulation of cell shape"/>
    <property type="evidence" value="ECO:0007669"/>
    <property type="project" value="UniProtKB-KW"/>
</dbReference>
<evidence type="ECO:0000256" key="4">
    <source>
        <dbReference type="ARBA" id="ARBA00022984"/>
    </source>
</evidence>
<evidence type="ECO:0000256" key="8">
    <source>
        <dbReference type="RuleBase" id="RU004135"/>
    </source>
</evidence>
<dbReference type="InterPro" id="IPR000713">
    <property type="entry name" value="Mur_ligase_N"/>
</dbReference>
<dbReference type="NCBIfam" id="TIGR01085">
    <property type="entry name" value="murE"/>
    <property type="match status" value="1"/>
</dbReference>
<dbReference type="UniPathway" id="UPA00219"/>
<dbReference type="Pfam" id="PF08245">
    <property type="entry name" value="Mur_ligase_M"/>
    <property type="match status" value="1"/>
</dbReference>
<keyword evidence="4 7" id="KW-0573">Peptidoglycan synthesis</keyword>
<evidence type="ECO:0000256" key="1">
    <source>
        <dbReference type="ARBA" id="ARBA00005898"/>
    </source>
</evidence>
<organism evidence="12 13">
    <name type="scientific">Roseiflexus castenholzii (strain DSM 13941 / HLO8)</name>
    <dbReference type="NCBI Taxonomy" id="383372"/>
    <lineage>
        <taxon>Bacteria</taxon>
        <taxon>Bacillati</taxon>
        <taxon>Chloroflexota</taxon>
        <taxon>Chloroflexia</taxon>
        <taxon>Chloroflexales</taxon>
        <taxon>Roseiflexineae</taxon>
        <taxon>Roseiflexaceae</taxon>
        <taxon>Roseiflexus</taxon>
    </lineage>
</organism>
<dbReference type="SUPFAM" id="SSF53623">
    <property type="entry name" value="MurD-like peptide ligases, catalytic domain"/>
    <property type="match status" value="1"/>
</dbReference>
<gene>
    <name evidence="7" type="primary">murE</name>
    <name evidence="12" type="ordered locus">Rcas_1233</name>
</gene>
<keyword evidence="6 7" id="KW-0961">Cell wall biogenesis/degradation</keyword>
<dbReference type="HAMAP" id="MF_00208">
    <property type="entry name" value="MurE"/>
    <property type="match status" value="1"/>
</dbReference>
<comment type="caution">
    <text evidence="7">Lacks conserved residue(s) required for the propagation of feature annotation.</text>
</comment>
<comment type="cofactor">
    <cofactor evidence="7">
        <name>Mg(2+)</name>
        <dbReference type="ChEBI" id="CHEBI:18420"/>
    </cofactor>
</comment>
<dbReference type="eggNOG" id="COG0769">
    <property type="taxonomic scope" value="Bacteria"/>
</dbReference>
<accession>A7NIN0</accession>
<keyword evidence="3 7" id="KW-0133">Cell shape</keyword>
<evidence type="ECO:0000256" key="6">
    <source>
        <dbReference type="ARBA" id="ARBA00023316"/>
    </source>
</evidence>
<protein>
    <recommendedName>
        <fullName evidence="7">UDP-N-acetylmuramyl-tripeptide synthetase</fullName>
        <ecNumber evidence="7">6.3.2.-</ecNumber>
    </recommendedName>
    <alternativeName>
        <fullName evidence="7">UDP-MurNAc-tripeptide synthetase</fullName>
    </alternativeName>
</protein>
<dbReference type="Gene3D" id="3.90.190.20">
    <property type="entry name" value="Mur ligase, C-terminal domain"/>
    <property type="match status" value="1"/>
</dbReference>
<evidence type="ECO:0000256" key="3">
    <source>
        <dbReference type="ARBA" id="ARBA00022960"/>
    </source>
</evidence>
<feature type="domain" description="Mur ligase N-terminal catalytic" evidence="9">
    <location>
        <begin position="25"/>
        <end position="99"/>
    </location>
</feature>
<dbReference type="Pfam" id="PF02875">
    <property type="entry name" value="Mur_ligase_C"/>
    <property type="match status" value="1"/>
</dbReference>
<dbReference type="InterPro" id="IPR036565">
    <property type="entry name" value="Mur-like_cat_sf"/>
</dbReference>
<dbReference type="STRING" id="383372.Rcas_1233"/>
<dbReference type="GO" id="GO:0000287">
    <property type="term" value="F:magnesium ion binding"/>
    <property type="evidence" value="ECO:0007669"/>
    <property type="project" value="UniProtKB-UniRule"/>
</dbReference>
<dbReference type="Gene3D" id="3.40.1390.10">
    <property type="entry name" value="MurE/MurF, N-terminal domain"/>
    <property type="match status" value="1"/>
</dbReference>
<dbReference type="InterPro" id="IPR005761">
    <property type="entry name" value="UDP-N-AcMur-Glu-dNH2Pim_ligase"/>
</dbReference>
<dbReference type="GO" id="GO:0051301">
    <property type="term" value="P:cell division"/>
    <property type="evidence" value="ECO:0007669"/>
    <property type="project" value="UniProtKB-KW"/>
</dbReference>
<evidence type="ECO:0000256" key="7">
    <source>
        <dbReference type="HAMAP-Rule" id="MF_00208"/>
    </source>
</evidence>
<dbReference type="InterPro" id="IPR013221">
    <property type="entry name" value="Mur_ligase_cen"/>
</dbReference>
<keyword evidence="13" id="KW-1185">Reference proteome</keyword>
<dbReference type="InterPro" id="IPR036615">
    <property type="entry name" value="Mur_ligase_C_dom_sf"/>
</dbReference>
<keyword evidence="7" id="KW-0436">Ligase</keyword>
<proteinExistence type="inferred from homology"/>
<comment type="function">
    <text evidence="7">Catalyzes the addition of an amino acid to the nucleotide precursor UDP-N-acetylmuramoyl-L-alanyl-D-glutamate (UMAG) in the biosynthesis of bacterial cell-wall peptidoglycan.</text>
</comment>
<dbReference type="GO" id="GO:0005737">
    <property type="term" value="C:cytoplasm"/>
    <property type="evidence" value="ECO:0007669"/>
    <property type="project" value="UniProtKB-SubCell"/>
</dbReference>
<evidence type="ECO:0000259" key="9">
    <source>
        <dbReference type="Pfam" id="PF01225"/>
    </source>
</evidence>
<evidence type="ECO:0000259" key="10">
    <source>
        <dbReference type="Pfam" id="PF02875"/>
    </source>
</evidence>
<comment type="pathway">
    <text evidence="7 8">Cell wall biogenesis; peptidoglycan biosynthesis.</text>
</comment>
<dbReference type="PANTHER" id="PTHR23135:SF4">
    <property type="entry name" value="UDP-N-ACETYLMURAMOYL-L-ALANYL-D-GLUTAMATE--2,6-DIAMINOPIMELATE LIGASE MURE HOMOLOG, CHLOROPLASTIC"/>
    <property type="match status" value="1"/>
</dbReference>
<dbReference type="SUPFAM" id="SSF53244">
    <property type="entry name" value="MurD-like peptide ligases, peptide-binding domain"/>
    <property type="match status" value="1"/>
</dbReference>
<dbReference type="GO" id="GO:0009252">
    <property type="term" value="P:peptidoglycan biosynthetic process"/>
    <property type="evidence" value="ECO:0007669"/>
    <property type="project" value="UniProtKB-UniRule"/>
</dbReference>
<name>A7NIN0_ROSCS</name>
<feature type="modified residue" description="N6-carboxylysine" evidence="7">
    <location>
        <position position="226"/>
    </location>
</feature>
<feature type="binding site" evidence="7">
    <location>
        <position position="32"/>
    </location>
    <ligand>
        <name>UDP-N-acetyl-alpha-D-muramoyl-L-alanyl-D-glutamate</name>
        <dbReference type="ChEBI" id="CHEBI:83900"/>
    </ligand>
</feature>
<dbReference type="GO" id="GO:0016881">
    <property type="term" value="F:acid-amino acid ligase activity"/>
    <property type="evidence" value="ECO:0007669"/>
    <property type="project" value="UniProtKB-UniRule"/>
</dbReference>
<feature type="binding site" evidence="7">
    <location>
        <position position="156"/>
    </location>
    <ligand>
        <name>UDP-N-acetyl-alpha-D-muramoyl-L-alanyl-D-glutamate</name>
        <dbReference type="ChEBI" id="CHEBI:83900"/>
    </ligand>
</feature>
<feature type="domain" description="Mur ligase C-terminal" evidence="10">
    <location>
        <begin position="349"/>
        <end position="480"/>
    </location>
</feature>
<dbReference type="AlphaFoldDB" id="A7NIN0"/>
<evidence type="ECO:0000259" key="11">
    <source>
        <dbReference type="Pfam" id="PF08245"/>
    </source>
</evidence>
<evidence type="ECO:0000256" key="2">
    <source>
        <dbReference type="ARBA" id="ARBA00022618"/>
    </source>
</evidence>
<dbReference type="InterPro" id="IPR004101">
    <property type="entry name" value="Mur_ligase_C"/>
</dbReference>
<feature type="domain" description="Mur ligase central" evidence="11">
    <location>
        <begin position="111"/>
        <end position="327"/>
    </location>
</feature>
<feature type="binding site" evidence="7">
    <location>
        <position position="194"/>
    </location>
    <ligand>
        <name>UDP-N-acetyl-alpha-D-muramoyl-L-alanyl-D-glutamate</name>
        <dbReference type="ChEBI" id="CHEBI:83900"/>
    </ligand>
</feature>
<keyword evidence="7" id="KW-0067">ATP-binding</keyword>
<dbReference type="Proteomes" id="UP000000263">
    <property type="component" value="Chromosome"/>
</dbReference>
<dbReference type="InterPro" id="IPR035911">
    <property type="entry name" value="MurE/MurF_N"/>
</dbReference>
<dbReference type="PANTHER" id="PTHR23135">
    <property type="entry name" value="MUR LIGASE FAMILY MEMBER"/>
    <property type="match status" value="1"/>
</dbReference>
<dbReference type="RefSeq" id="WP_012119760.1">
    <property type="nucleotide sequence ID" value="NC_009767.1"/>
</dbReference>
<reference evidence="12 13" key="1">
    <citation type="submission" date="2007-08" db="EMBL/GenBank/DDBJ databases">
        <title>Complete sequence of Roseiflexus castenholzii DSM 13941.</title>
        <authorList>
            <consortium name="US DOE Joint Genome Institute"/>
            <person name="Copeland A."/>
            <person name="Lucas S."/>
            <person name="Lapidus A."/>
            <person name="Barry K."/>
            <person name="Glavina del Rio T."/>
            <person name="Dalin E."/>
            <person name="Tice H."/>
            <person name="Pitluck S."/>
            <person name="Thompson L.S."/>
            <person name="Brettin T."/>
            <person name="Bruce D."/>
            <person name="Detter J.C."/>
            <person name="Han C."/>
            <person name="Tapia R."/>
            <person name="Schmutz J."/>
            <person name="Larimer F."/>
            <person name="Land M."/>
            <person name="Hauser L."/>
            <person name="Kyrpides N."/>
            <person name="Mikhailova N."/>
            <person name="Bryant D.A."/>
            <person name="Hanada S."/>
            <person name="Tsukatani Y."/>
            <person name="Richardson P."/>
        </authorList>
    </citation>
    <scope>NUCLEOTIDE SEQUENCE [LARGE SCALE GENOMIC DNA]</scope>
    <source>
        <strain evidence="13">DSM 13941 / HLO8</strain>
    </source>
</reference>
<comment type="PTM">
    <text evidence="7">Carboxylation is probably crucial for Mg(2+) binding and, consequently, for the gamma-phosphate positioning of ATP.</text>
</comment>
<evidence type="ECO:0000313" key="12">
    <source>
        <dbReference type="EMBL" id="ABU57330.1"/>
    </source>
</evidence>
<keyword evidence="2 7" id="KW-0132">Cell division</keyword>
<keyword evidence="7" id="KW-0460">Magnesium</keyword>
<evidence type="ECO:0000313" key="13">
    <source>
        <dbReference type="Proteomes" id="UP000000263"/>
    </source>
</evidence>
<dbReference type="Pfam" id="PF01225">
    <property type="entry name" value="Mur_ligase"/>
    <property type="match status" value="1"/>
</dbReference>
<evidence type="ECO:0000256" key="5">
    <source>
        <dbReference type="ARBA" id="ARBA00023306"/>
    </source>
</evidence>
<comment type="subcellular location">
    <subcellularLocation>
        <location evidence="7 8">Cytoplasm</location>
    </subcellularLocation>
</comment>
<comment type="similarity">
    <text evidence="1 7">Belongs to the MurCDEF family. MurE subfamily.</text>
</comment>
<feature type="binding site" evidence="7">
    <location>
        <begin position="157"/>
        <end position="158"/>
    </location>
    <ligand>
        <name>UDP-N-acetyl-alpha-D-muramoyl-L-alanyl-D-glutamate</name>
        <dbReference type="ChEBI" id="CHEBI:83900"/>
    </ligand>
</feature>
<dbReference type="NCBIfam" id="NF001126">
    <property type="entry name" value="PRK00139.1-4"/>
    <property type="match status" value="1"/>
</dbReference>
<dbReference type="EMBL" id="CP000804">
    <property type="protein sequence ID" value="ABU57330.1"/>
    <property type="molecule type" value="Genomic_DNA"/>
</dbReference>
<dbReference type="GO" id="GO:0071555">
    <property type="term" value="P:cell wall organization"/>
    <property type="evidence" value="ECO:0007669"/>
    <property type="project" value="UniProtKB-KW"/>
</dbReference>
<dbReference type="HOGENOM" id="CLU_022291_4_1_0"/>
<keyword evidence="5 7" id="KW-0131">Cell cycle</keyword>
<dbReference type="GO" id="GO:0005524">
    <property type="term" value="F:ATP binding"/>
    <property type="evidence" value="ECO:0007669"/>
    <property type="project" value="UniProtKB-UniRule"/>
</dbReference>
<dbReference type="Gene3D" id="3.40.1190.10">
    <property type="entry name" value="Mur-like, catalytic domain"/>
    <property type="match status" value="1"/>
</dbReference>
<keyword evidence="7" id="KW-0547">Nucleotide-binding</keyword>
<feature type="binding site" evidence="7">
    <location>
        <position position="184"/>
    </location>
    <ligand>
        <name>UDP-N-acetyl-alpha-D-muramoyl-L-alanyl-D-glutamate</name>
        <dbReference type="ChEBI" id="CHEBI:83900"/>
    </ligand>
</feature>
<sequence length="515" mass="55899">MMAHLHDLLRTLCDPAHLPRANPAITAIVYDSRAVMPGALFVAYRGFHTDGHLYIPQAIERGAAAVVYEDPAWDGRIPVPALRTPNARAALAPLAAAFYGYPGRQMRVVGITGTDGKTTTTFLTSVALEAGGAVTGLMGTVDFKIAGRLWANDSRQSTPEAPEVQALLRDMVHAGCAYAVVEATSHALSARWNRLAGCAFDIAVLTNVTQEHLDFHGTVEQYRRDKARLFEMLAEFHDDATPFKQRKIAIVNADDPNHRMFLDAAPPYAERLTYAIHANADVCARNVRSTRDGLMFRVTTPWGAADAHLRLTGDFNVWNALAALTVACAEGVPLSVCLAALERVPGVRGRMERIEMGQPFTVLVDYAHTPGAFEKLMRIVRPLTDGQLIVVFGSAGERDRAKRPLQGEIAGRFCDLVVLTDEDPRLEDREAIIAEIAVGVEAAGKRIGETCLCIPDRAHAIRTAFARARPGDIVLLLGKGHEGSIIYGTTPMPWNEAAEARRALAELGFGASPPF</sequence>
<feature type="binding site" evidence="7">
    <location>
        <begin position="113"/>
        <end position="119"/>
    </location>
    <ligand>
        <name>ATP</name>
        <dbReference type="ChEBI" id="CHEBI:30616"/>
    </ligand>
</feature>
<keyword evidence="7" id="KW-0963">Cytoplasm</keyword>
<dbReference type="KEGG" id="rca:Rcas_1233"/>